<keyword evidence="2" id="KW-0472">Membrane</keyword>
<dbReference type="RefSeq" id="WP_060531953.1">
    <property type="nucleotide sequence ID" value="NZ_CP013023.1"/>
</dbReference>
<dbReference type="InterPro" id="IPR007621">
    <property type="entry name" value="TPM_dom"/>
</dbReference>
<keyword evidence="2" id="KW-1133">Transmembrane helix</keyword>
<reference evidence="6" key="1">
    <citation type="submission" date="2015-10" db="EMBL/GenBank/DDBJ databases">
        <title>Genome of Paenibacillus bovis sp. nov.</title>
        <authorList>
            <person name="Wu Z."/>
            <person name="Gao C."/>
            <person name="Liu Z."/>
            <person name="Zheng H."/>
        </authorList>
    </citation>
    <scope>NUCLEOTIDE SEQUENCE [LARGE SCALE GENOMIC DNA]</scope>
    <source>
        <strain evidence="6">BD3526</strain>
    </source>
</reference>
<evidence type="ECO:0000313" key="5">
    <source>
        <dbReference type="EMBL" id="ANF95226.1"/>
    </source>
</evidence>
<protein>
    <recommendedName>
        <fullName evidence="4">TPM domain-containing protein</fullName>
    </recommendedName>
</protein>
<evidence type="ECO:0000259" key="4">
    <source>
        <dbReference type="Pfam" id="PF04536"/>
    </source>
</evidence>
<keyword evidence="3" id="KW-0732">Signal</keyword>
<feature type="compositionally biased region" description="Low complexity" evidence="1">
    <location>
        <begin position="254"/>
        <end position="265"/>
    </location>
</feature>
<accession>A0A172ZC55</accession>
<keyword evidence="2" id="KW-0812">Transmembrane</keyword>
<feature type="chain" id="PRO_5008005728" description="TPM domain-containing protein" evidence="3">
    <location>
        <begin position="28"/>
        <end position="265"/>
    </location>
</feature>
<dbReference type="STRING" id="1616788.AR543_03745"/>
<feature type="domain" description="TPM" evidence="4">
    <location>
        <begin position="41"/>
        <end position="160"/>
    </location>
</feature>
<keyword evidence="6" id="KW-1185">Reference proteome</keyword>
<dbReference type="Proteomes" id="UP000078148">
    <property type="component" value="Chromosome"/>
</dbReference>
<dbReference type="AlphaFoldDB" id="A0A172ZC55"/>
<feature type="transmembrane region" description="Helical" evidence="2">
    <location>
        <begin position="181"/>
        <end position="201"/>
    </location>
</feature>
<gene>
    <name evidence="5" type="ORF">AR543_03745</name>
</gene>
<organism evidence="5 6">
    <name type="scientific">Paenibacillus bovis</name>
    <dbReference type="NCBI Taxonomy" id="1616788"/>
    <lineage>
        <taxon>Bacteria</taxon>
        <taxon>Bacillati</taxon>
        <taxon>Bacillota</taxon>
        <taxon>Bacilli</taxon>
        <taxon>Bacillales</taxon>
        <taxon>Paenibacillaceae</taxon>
        <taxon>Paenibacillus</taxon>
    </lineage>
</organism>
<dbReference type="EMBL" id="CP013023">
    <property type="protein sequence ID" value="ANF95226.1"/>
    <property type="molecule type" value="Genomic_DNA"/>
</dbReference>
<name>A0A172ZC55_9BACL</name>
<feature type="region of interest" description="Disordered" evidence="1">
    <location>
        <begin position="237"/>
        <end position="265"/>
    </location>
</feature>
<dbReference type="KEGG" id="pbv:AR543_03745"/>
<evidence type="ECO:0000256" key="2">
    <source>
        <dbReference type="SAM" id="Phobius"/>
    </source>
</evidence>
<evidence type="ECO:0000313" key="6">
    <source>
        <dbReference type="Proteomes" id="UP000078148"/>
    </source>
</evidence>
<evidence type="ECO:0000256" key="1">
    <source>
        <dbReference type="SAM" id="MobiDB-lite"/>
    </source>
</evidence>
<dbReference type="Gene3D" id="3.10.310.50">
    <property type="match status" value="1"/>
</dbReference>
<dbReference type="Pfam" id="PF04536">
    <property type="entry name" value="TPM_phosphatase"/>
    <property type="match status" value="1"/>
</dbReference>
<evidence type="ECO:0000256" key="3">
    <source>
        <dbReference type="SAM" id="SignalP"/>
    </source>
</evidence>
<feature type="signal peptide" evidence="3">
    <location>
        <begin position="1"/>
        <end position="27"/>
    </location>
</feature>
<proteinExistence type="predicted"/>
<reference evidence="5 6" key="2">
    <citation type="journal article" date="2016" name="Int. J. Syst. Evol. Microbiol.">
        <title>Paenibacillus bovis sp. nov., isolated from raw yak (Bos grunniens) milk.</title>
        <authorList>
            <person name="Gao C."/>
            <person name="Han J."/>
            <person name="Liu Z."/>
            <person name="Xu X."/>
            <person name="Hang F."/>
            <person name="Wu Z."/>
        </authorList>
    </citation>
    <scope>NUCLEOTIDE SEQUENCE [LARGE SCALE GENOMIC DNA]</scope>
    <source>
        <strain evidence="5 6">BD3526</strain>
    </source>
</reference>
<dbReference type="OrthoDB" id="9806054at2"/>
<sequence length="265" mass="29165">MRNTRLPLFIIALVMLLGLMLPVDLHAANTTPAPTGSKKLIYDQADLLTPQEEQSLTQLARQYAPEHQTDFIIYTSNNPEGRDVQLMTEDLYDRKAFGYNQPFSNAVILTMDMYNREVYLAGFGTAEHTLNNSRLDKIRSKITPDLAAGNYEAAFAKYIQLSNEYMDYKLGTTPDNLLFKLWFQLLIAAAIGGIIVWIMAARSGGVVTVDRSTYEDSSVSGVLDSYDNYTHTTVTKHKIEKSSSSGGGGGTSSGGHSHSGSRGSF</sequence>